<dbReference type="InterPro" id="IPR003874">
    <property type="entry name" value="CDC45"/>
</dbReference>
<evidence type="ECO:0007829" key="10">
    <source>
        <dbReference type="PeptideAtlas" id="Q7JMR0"/>
    </source>
</evidence>
<comment type="similarity">
    <text evidence="2">Belongs to the CDC45 family.</text>
</comment>
<evidence type="ECO:0000256" key="5">
    <source>
        <dbReference type="ARBA" id="ARBA00023306"/>
    </source>
</evidence>
<dbReference type="UCSC" id="F34D10.2.1">
    <property type="organism name" value="c. elegans"/>
</dbReference>
<dbReference type="OMA" id="NWTQKGD"/>
<dbReference type="EMDB" id="EMD-17204"/>
<dbReference type="EMBL" id="BX284603">
    <property type="protein sequence ID" value="CAA84320.2"/>
    <property type="molecule type" value="Genomic_DNA"/>
</dbReference>
<dbReference type="GO" id="GO:1902977">
    <property type="term" value="P:mitotic DNA replication preinitiation complex assembly"/>
    <property type="evidence" value="ECO:0000318"/>
    <property type="project" value="GO_Central"/>
</dbReference>
<dbReference type="Proteomes" id="UP000001940">
    <property type="component" value="Chromosome III"/>
</dbReference>
<dbReference type="GeneID" id="175481"/>
<dbReference type="Bgee" id="WBGene00009372">
    <property type="expression patterns" value="Expressed in embryo and 3 other cell types or tissues"/>
</dbReference>
<dbReference type="KEGG" id="cel:CELE_F34D10.2"/>
<organism evidence="6 7">
    <name type="scientific">Caenorhabditis elegans</name>
    <dbReference type="NCBI Taxonomy" id="6239"/>
    <lineage>
        <taxon>Eukaryota</taxon>
        <taxon>Metazoa</taxon>
        <taxon>Ecdysozoa</taxon>
        <taxon>Nematoda</taxon>
        <taxon>Chromadorea</taxon>
        <taxon>Rhabditida</taxon>
        <taxon>Rhabditina</taxon>
        <taxon>Rhabditomorpha</taxon>
        <taxon>Rhabditoidea</taxon>
        <taxon>Rhabditidae</taxon>
        <taxon>Peloderinae</taxon>
        <taxon>Caenorhabditis</taxon>
    </lineage>
</organism>
<dbReference type="PANTHER" id="PTHR10507:SF0">
    <property type="entry name" value="CELL DIVISION CONTROL PROTEIN 45 HOMOLOG"/>
    <property type="match status" value="1"/>
</dbReference>
<dbReference type="FunCoup" id="Q7JMR0">
    <property type="interactions" value="1993"/>
</dbReference>
<evidence type="ECO:0000313" key="6">
    <source>
        <dbReference type="EMBL" id="CAA84320.2"/>
    </source>
</evidence>
<dbReference type="GO" id="GO:0000727">
    <property type="term" value="P:double-strand break repair via break-induced replication"/>
    <property type="evidence" value="ECO:0000318"/>
    <property type="project" value="GO_Central"/>
</dbReference>
<evidence type="ECO:0000313" key="7">
    <source>
        <dbReference type="Proteomes" id="UP000001940"/>
    </source>
</evidence>
<dbReference type="PhylomeDB" id="Q7JMR0"/>
<evidence type="ECO:0007829" key="9">
    <source>
        <dbReference type="PDB" id="8OUW"/>
    </source>
</evidence>
<dbReference type="STRING" id="6239.F34D10.2.1"/>
<evidence type="ECO:0000256" key="1">
    <source>
        <dbReference type="ARBA" id="ARBA00004123"/>
    </source>
</evidence>
<dbReference type="OrthoDB" id="10258882at2759"/>
<reference evidence="6 7" key="1">
    <citation type="journal article" date="1998" name="Science">
        <title>Genome sequence of the nematode C. elegans: a platform for investigating biology.</title>
        <authorList>
            <consortium name="The C. elegans sequencing consortium"/>
            <person name="Sulson J.E."/>
            <person name="Waterston R."/>
        </authorList>
    </citation>
    <scope>NUCLEOTIDE SEQUENCE [LARGE SCALE GENOMIC DNA]</scope>
    <source>
        <strain evidence="6 7">Bristol N2</strain>
    </source>
</reference>
<dbReference type="SMR" id="Q7JMR0"/>
<dbReference type="PeptideAtlas" id="Q7JMR0"/>
<dbReference type="GO" id="GO:0031261">
    <property type="term" value="C:DNA replication preinitiation complex"/>
    <property type="evidence" value="ECO:0000318"/>
    <property type="project" value="GO_Central"/>
</dbReference>
<gene>
    <name evidence="6 8" type="primary">evl-18</name>
    <name evidence="6" type="ORF">CELE_F34D10.2</name>
    <name evidence="8" type="ORF">F34D10.2</name>
</gene>
<dbReference type="GO" id="GO:0003688">
    <property type="term" value="F:DNA replication origin binding"/>
    <property type="evidence" value="ECO:0000318"/>
    <property type="project" value="GO_Central"/>
</dbReference>
<keyword evidence="6" id="KW-0132">Cell division</keyword>
<dbReference type="AGR" id="WB:WBGene00009372"/>
<name>Q7JMR0_CAEEL</name>
<keyword evidence="5" id="KW-0131">Cell cycle</keyword>
<dbReference type="WormBase" id="F34D10.2">
    <property type="protein sequence ID" value="CE41399"/>
    <property type="gene ID" value="WBGene00009372"/>
    <property type="gene designation" value="evl-18"/>
</dbReference>
<evidence type="ECO:0000256" key="4">
    <source>
        <dbReference type="ARBA" id="ARBA00023242"/>
    </source>
</evidence>
<dbReference type="PaxDb" id="6239-F34D10.2"/>
<dbReference type="GO" id="GO:0006270">
    <property type="term" value="P:DNA replication initiation"/>
    <property type="evidence" value="ECO:0000318"/>
    <property type="project" value="GO_Central"/>
</dbReference>
<dbReference type="PDB" id="8OUW">
    <property type="method" value="EM"/>
    <property type="resolution" value="3.75 A"/>
    <property type="chains" value="E=1-574"/>
</dbReference>
<dbReference type="GO" id="GO:0003697">
    <property type="term" value="F:single-stranded DNA binding"/>
    <property type="evidence" value="ECO:0000318"/>
    <property type="project" value="GO_Central"/>
</dbReference>
<comment type="subcellular location">
    <subcellularLocation>
        <location evidence="1">Nucleus</location>
    </subcellularLocation>
</comment>
<evidence type="ECO:0000256" key="2">
    <source>
        <dbReference type="ARBA" id="ARBA00010727"/>
    </source>
</evidence>
<keyword evidence="9" id="KW-0002">3D-structure</keyword>
<dbReference type="Reactome" id="R-CEL-68962">
    <property type="pathway name" value="Activation of the pre-replicative complex"/>
</dbReference>
<dbReference type="eggNOG" id="KOG2475">
    <property type="taxonomic scope" value="Eukaryota"/>
</dbReference>
<keyword evidence="7" id="KW-1185">Reference proteome</keyword>
<dbReference type="GO" id="GO:0005634">
    <property type="term" value="C:nucleus"/>
    <property type="evidence" value="ECO:0000314"/>
    <property type="project" value="WormBase"/>
</dbReference>
<dbReference type="HOGENOM" id="CLU_478361_0_0_1"/>
<evidence type="ECO:0000256" key="3">
    <source>
        <dbReference type="ARBA" id="ARBA00022705"/>
    </source>
</evidence>
<dbReference type="Pfam" id="PF02724">
    <property type="entry name" value="CDC45"/>
    <property type="match status" value="1"/>
</dbReference>
<proteinExistence type="evidence at protein level"/>
<dbReference type="PANTHER" id="PTHR10507">
    <property type="entry name" value="CDC45-RELATED PROTEIN"/>
    <property type="match status" value="1"/>
</dbReference>
<keyword evidence="10" id="KW-1267">Proteomics identification</keyword>
<dbReference type="RefSeq" id="NP_497756.2">
    <property type="nucleotide sequence ID" value="NM_065355.6"/>
</dbReference>
<accession>Q7JMR0</accession>
<dbReference type="GO" id="GO:0003682">
    <property type="term" value="F:chromatin binding"/>
    <property type="evidence" value="ECO:0000318"/>
    <property type="project" value="GO_Central"/>
</dbReference>
<protein>
    <submittedName>
        <fullName evidence="6">Cell division control protein 45 homolog</fullName>
    </submittedName>
</protein>
<keyword evidence="3" id="KW-0235">DNA replication</keyword>
<dbReference type="InParanoid" id="Q7JMR0"/>
<evidence type="ECO:0000313" key="8">
    <source>
        <dbReference type="WormBase" id="F34D10.2"/>
    </source>
</evidence>
<dbReference type="CTD" id="175481"/>
<reference evidence="9" key="2">
    <citation type="journal article" date="2023" name="Science">
        <title>DNSN-1 recruits GINS for CMG helicase assembly during DNA replication initiation in &amp;lt;i&amp;gt;Caenorhabditis elegans&amp;lt;/i&amp;gt;.</title>
        <authorList>
            <person name="Xia Y."/>
            <person name="Sonneville R."/>
            <person name="Jenkyn-Bedford M."/>
            <person name="Ji L."/>
            <person name="Alabert C."/>
            <person name="Hong Y."/>
            <person name="Yeeles J.T.P."/>
            <person name="Labib K.P.M."/>
        </authorList>
    </citation>
    <scope>STRUCTURE BY ELECTRON MICROSCOPY (3.75 ANGSTROMS)</scope>
</reference>
<keyword evidence="4" id="KW-0539">Nucleus</keyword>
<sequence>MIIEDNFRQEFYNKIKKGDKSVVLIVSVDTDALCTTMILTHLLRCDDIPFSILAVEGWSSVEKIFADSQEQKCHYILINCGATRSLTRLQIPPASIAFVIDSHRPFHIENVYENGQIHLLANPSEMSELQIPDLESVIREDSDDEEDSDEDEDQEYISYEQRMEKIRRKAIKREEMQIWERQRRTILWRYYESTWFSSPSCVTLLEMAAEMNRVSAETMWFTAVGLNSAMADKLISIEMYTQICVDRMRPFVHRFMPKNIVNQGKVDDLLHITFGRELPLALYSHWDLFSAMMVSEYFSIKTKNWTQKGDVNIRHLLAQLGITLHETKQKFEALPTEQRNLVVDVLEKEMDSSFATFFGTLGYCGKLSACDVARAVTLRLEMPKSETIMNRFRSGQSILRSSITGERQDRLNLNNTFTSICQRTLQVSWKTVAAAINQSEIIPNGPYYLFSCSRSIDEDMVDSRHFLYNTAGFMIRAFASMKKGRTTKPLIAMFPLTGESAGWLVVTGVMPIATIYEDSLLKTCIGRAFERVKKMTPPLRIVDDYFNSDIIRLKSEDRTRFIDFLQTVFEGTSN</sequence>
<dbReference type="GO" id="GO:0051301">
    <property type="term" value="P:cell division"/>
    <property type="evidence" value="ECO:0007669"/>
    <property type="project" value="UniProtKB-KW"/>
</dbReference>
<dbReference type="AlphaFoldDB" id="Q7JMR0"/>